<gene>
    <name evidence="2" type="ORF">D5R93_08280</name>
</gene>
<dbReference type="PANTHER" id="PTHR12110:SF41">
    <property type="entry name" value="INOSOSE DEHYDRATASE"/>
    <property type="match status" value="1"/>
</dbReference>
<feature type="domain" description="Xylose isomerase-like TIM barrel" evidence="1">
    <location>
        <begin position="21"/>
        <end position="254"/>
    </location>
</feature>
<name>A0ABM6Z6C4_9ACTO</name>
<dbReference type="NCBIfam" id="NF009689">
    <property type="entry name" value="PRK13210.1"/>
    <property type="match status" value="1"/>
</dbReference>
<organism evidence="2 3">
    <name type="scientific">Actinomyces lilanjuaniae</name>
    <dbReference type="NCBI Taxonomy" id="2321394"/>
    <lineage>
        <taxon>Bacteria</taxon>
        <taxon>Bacillati</taxon>
        <taxon>Actinomycetota</taxon>
        <taxon>Actinomycetes</taxon>
        <taxon>Actinomycetales</taxon>
        <taxon>Actinomycetaceae</taxon>
        <taxon>Actinomyces</taxon>
    </lineage>
</organism>
<dbReference type="InterPro" id="IPR013022">
    <property type="entry name" value="Xyl_isomerase-like_TIM-brl"/>
</dbReference>
<proteinExistence type="predicted"/>
<dbReference type="EC" id="5.1.3.22" evidence="2"/>
<dbReference type="PANTHER" id="PTHR12110">
    <property type="entry name" value="HYDROXYPYRUVATE ISOMERASE"/>
    <property type="match status" value="1"/>
</dbReference>
<keyword evidence="3" id="KW-1185">Reference proteome</keyword>
<evidence type="ECO:0000259" key="1">
    <source>
        <dbReference type="Pfam" id="PF01261"/>
    </source>
</evidence>
<dbReference type="InterPro" id="IPR050312">
    <property type="entry name" value="IolE/XylAMocC-like"/>
</dbReference>
<dbReference type="EMBL" id="CP032514">
    <property type="protein sequence ID" value="AYD90902.1"/>
    <property type="molecule type" value="Genomic_DNA"/>
</dbReference>
<evidence type="ECO:0000313" key="2">
    <source>
        <dbReference type="EMBL" id="AYD90902.1"/>
    </source>
</evidence>
<reference evidence="2 3" key="1">
    <citation type="submission" date="2018-09" db="EMBL/GenBank/DDBJ databases">
        <authorList>
            <person name="Li J."/>
        </authorList>
    </citation>
    <scope>NUCLEOTIDE SEQUENCE [LARGE SCALE GENOMIC DNA]</scope>
    <source>
        <strain evidence="2 3">2129</strain>
    </source>
</reference>
<dbReference type="GO" id="GO:0034015">
    <property type="term" value="F:L-ribulose-5-phosphate 3-epimerase activity"/>
    <property type="evidence" value="ECO:0007669"/>
    <property type="project" value="UniProtKB-EC"/>
</dbReference>
<evidence type="ECO:0000313" key="3">
    <source>
        <dbReference type="Proteomes" id="UP000273001"/>
    </source>
</evidence>
<dbReference type="InterPro" id="IPR036237">
    <property type="entry name" value="Xyl_isomerase-like_sf"/>
</dbReference>
<dbReference type="Pfam" id="PF01261">
    <property type="entry name" value="AP_endonuc_2"/>
    <property type="match status" value="1"/>
</dbReference>
<accession>A0ABM6Z6C4</accession>
<protein>
    <submittedName>
        <fullName evidence="2">L-ribulose-5-phosphate 3-epimerase</fullName>
        <ecNumber evidence="2">5.1.3.22</ecNumber>
    </submittedName>
</protein>
<dbReference type="Proteomes" id="UP000273001">
    <property type="component" value="Chromosome"/>
</dbReference>
<dbReference type="Gene3D" id="3.20.20.150">
    <property type="entry name" value="Divalent-metal-dependent TIM barrel enzymes"/>
    <property type="match status" value="1"/>
</dbReference>
<keyword evidence="2" id="KW-0413">Isomerase</keyword>
<dbReference type="SUPFAM" id="SSF51658">
    <property type="entry name" value="Xylose isomerase-like"/>
    <property type="match status" value="1"/>
</dbReference>
<sequence length="286" mass="30986">MTLGIYEKALVGTTDWDELFSQVRAAGFSFTDLSVDESDERLARLGWSSPRRRRVAQAAADTGVRIGGVCLSAHRRFGPGSADPAVRDQARSIYHQGIDLCVDLGASVLQVAGYFAHGEPRDPQARSRYVDMLGEVLPHAAEAGVILGIENVDGHDIAAVQDVVAVLDELPSPWLQAYADIGNIAEHGGDAATELTSGLTRIVALHLKDVRPGEPRRVPMGQGVTDFDGAFATLAAARWSGRMMIEMWNDDAEDSLERCVAARHFIEDRLDRAGISVRTPRWEAAA</sequence>